<evidence type="ECO:0007829" key="6">
    <source>
        <dbReference type="PDB" id="8OSP"/>
    </source>
</evidence>
<gene>
    <name evidence="4" type="ORF">PL11_000275</name>
</gene>
<reference evidence="4 5" key="1">
    <citation type="journal article" date="2015" name="Genome Announc.">
        <title>Genome Sequence of Lactobacillus curieae CCTCC M 2011381T, a Novel Producer of Gamma-aminobutyric Acid.</title>
        <authorList>
            <person name="Wang Y."/>
            <person name="Wang Y."/>
            <person name="Lang C."/>
            <person name="Wei D."/>
            <person name="Xu P."/>
            <person name="Xie J."/>
        </authorList>
    </citation>
    <scope>NUCLEOTIDE SEQUENCE [LARGE SCALE GENOMIC DNA]</scope>
    <source>
        <strain evidence="4 5">CCTCC M 2011381</strain>
    </source>
</reference>
<proteinExistence type="evidence at protein level"/>
<protein>
    <submittedName>
        <fullName evidence="4">N-acetyltransferase</fullName>
    </submittedName>
</protein>
<feature type="domain" description="N-acetyltransferase" evidence="3">
    <location>
        <begin position="3"/>
        <end position="171"/>
    </location>
</feature>
<keyword evidence="5" id="KW-1185">Reference proteome</keyword>
<dbReference type="RefSeq" id="WP_035166819.1">
    <property type="nucleotide sequence ID" value="NZ_CP018906.1"/>
</dbReference>
<dbReference type="Gene3D" id="3.40.630.30">
    <property type="match status" value="1"/>
</dbReference>
<organism evidence="4 5">
    <name type="scientific">Lentilactobacillus curieae</name>
    <dbReference type="NCBI Taxonomy" id="1138822"/>
    <lineage>
        <taxon>Bacteria</taxon>
        <taxon>Bacillati</taxon>
        <taxon>Bacillota</taxon>
        <taxon>Bacilli</taxon>
        <taxon>Lactobacillales</taxon>
        <taxon>Lactobacillaceae</taxon>
        <taxon>Lentilactobacillus</taxon>
    </lineage>
</organism>
<dbReference type="PDB" id="8OSP">
    <property type="method" value="X-ray"/>
    <property type="resolution" value="1.95 A"/>
    <property type="chains" value="A/C=1-171"/>
</dbReference>
<dbReference type="SMR" id="A0A1S6QFV5"/>
<name>A0A1S6QFV5_9LACO</name>
<dbReference type="PROSITE" id="PS51186">
    <property type="entry name" value="GNAT"/>
    <property type="match status" value="1"/>
</dbReference>
<dbReference type="PANTHER" id="PTHR42919">
    <property type="entry name" value="N-ALPHA-ACETYLTRANSFERASE"/>
    <property type="match status" value="1"/>
</dbReference>
<dbReference type="Proteomes" id="UP000030361">
    <property type="component" value="Chromosome"/>
</dbReference>
<evidence type="ECO:0000259" key="3">
    <source>
        <dbReference type="PROSITE" id="PS51186"/>
    </source>
</evidence>
<evidence type="ECO:0000313" key="4">
    <source>
        <dbReference type="EMBL" id="AQW20494.1"/>
    </source>
</evidence>
<evidence type="ECO:0000256" key="1">
    <source>
        <dbReference type="ARBA" id="ARBA00022679"/>
    </source>
</evidence>
<accession>A0A1S6QFV5</accession>
<dbReference type="Pfam" id="PF00583">
    <property type="entry name" value="Acetyltransf_1"/>
    <property type="match status" value="1"/>
</dbReference>
<reference evidence="6" key="2">
    <citation type="journal article" date="2023" name="Acta Crystallogr. F Struct. Biol. Commun.">
        <title>Crystal structure of a GCN5-related N-acetyltransferase from Lactobacillus curiae.</title>
        <authorList>
            <person name="Fleming J.R."/>
            <person name="Hauth F."/>
            <person name="Hartig J.S."/>
            <person name="Mayans O."/>
        </authorList>
    </citation>
    <scope>X-RAY CRYSTALLOGRAPHY (1.95 ANGSTROMS)</scope>
</reference>
<dbReference type="EMBL" id="CP018906">
    <property type="protein sequence ID" value="AQW20494.1"/>
    <property type="molecule type" value="Genomic_DNA"/>
</dbReference>
<dbReference type="PANTHER" id="PTHR42919:SF8">
    <property type="entry name" value="N-ALPHA-ACETYLTRANSFERASE 50"/>
    <property type="match status" value="1"/>
</dbReference>
<dbReference type="InterPro" id="IPR051556">
    <property type="entry name" value="N-term/lysine_N-AcTrnsfr"/>
</dbReference>
<sequence length="171" mass="19927">MELSIKRCDINDLDQLVDIAIETFVDTFLPNNKQKDIDQYVINAFKSSKLMDELHNPESQFFFIYSDEELAGYLKVNVGTAQTEDMGPDSFEVQRIYVRQKFKRTGVGTELMTRAIQLAKRAKKKQVWLGVWEKNVNAQKFYEKFGFIKTGSHKFLMGSTPNHDWIMTKQL</sequence>
<dbReference type="InterPro" id="IPR016181">
    <property type="entry name" value="Acyl_CoA_acyltransferase"/>
</dbReference>
<dbReference type="OrthoDB" id="7205533at2"/>
<keyword evidence="6" id="KW-0002">3D-structure</keyword>
<dbReference type="CDD" id="cd04301">
    <property type="entry name" value="NAT_SF"/>
    <property type="match status" value="1"/>
</dbReference>
<dbReference type="GO" id="GO:0016747">
    <property type="term" value="F:acyltransferase activity, transferring groups other than amino-acyl groups"/>
    <property type="evidence" value="ECO:0007669"/>
    <property type="project" value="InterPro"/>
</dbReference>
<dbReference type="AlphaFoldDB" id="A0A1S6QFV5"/>
<evidence type="ECO:0000313" key="5">
    <source>
        <dbReference type="Proteomes" id="UP000030361"/>
    </source>
</evidence>
<dbReference type="SUPFAM" id="SSF55729">
    <property type="entry name" value="Acyl-CoA N-acyltransferases (Nat)"/>
    <property type="match status" value="1"/>
</dbReference>
<dbReference type="InterPro" id="IPR000182">
    <property type="entry name" value="GNAT_dom"/>
</dbReference>
<keyword evidence="1 4" id="KW-0808">Transferase</keyword>
<dbReference type="eggNOG" id="COG0456">
    <property type="taxonomic scope" value="Bacteria"/>
</dbReference>
<dbReference type="KEGG" id="lcu:PL11_000275"/>
<evidence type="ECO:0000256" key="2">
    <source>
        <dbReference type="ARBA" id="ARBA00023315"/>
    </source>
</evidence>
<keyword evidence="2" id="KW-0012">Acyltransferase</keyword>